<evidence type="ECO:0000313" key="1">
    <source>
        <dbReference type="EMBL" id="AVH59718.1"/>
    </source>
</evidence>
<sequence>MVDEQTGYAGFGWSPDNGGEWALHLARPDLSGLSPLSVTWPGQVGPPSLMQRYDALAALGYAVVRGGPEAWTWTEGADEQGNVMLAACTEVRPLGVEELPADGAEPIRG</sequence>
<name>A0ABM6SY83_9ACTN</name>
<protein>
    <submittedName>
        <fullName evidence="1">Uncharacterized protein</fullName>
    </submittedName>
</protein>
<reference evidence="1 2" key="1">
    <citation type="submission" date="2018-02" db="EMBL/GenBank/DDBJ databases">
        <title>Complete genome sequence of Streptomyces dengpaensis, the producer of angucyclines.</title>
        <authorList>
            <person name="Yumei L."/>
        </authorList>
    </citation>
    <scope>NUCLEOTIDE SEQUENCE [LARGE SCALE GENOMIC DNA]</scope>
    <source>
        <strain evidence="1 2">XZHG99</strain>
    </source>
</reference>
<keyword evidence="2" id="KW-1185">Reference proteome</keyword>
<proteinExistence type="predicted"/>
<dbReference type="Pfam" id="PF19820">
    <property type="entry name" value="DUF6303"/>
    <property type="match status" value="1"/>
</dbReference>
<evidence type="ECO:0000313" key="2">
    <source>
        <dbReference type="Proteomes" id="UP000238413"/>
    </source>
</evidence>
<organism evidence="1 2">
    <name type="scientific">Streptomyces dengpaensis</name>
    <dbReference type="NCBI Taxonomy" id="2049881"/>
    <lineage>
        <taxon>Bacteria</taxon>
        <taxon>Bacillati</taxon>
        <taxon>Actinomycetota</taxon>
        <taxon>Actinomycetes</taxon>
        <taxon>Kitasatosporales</taxon>
        <taxon>Streptomycetaceae</taxon>
        <taxon>Streptomyces</taxon>
    </lineage>
</organism>
<dbReference type="Proteomes" id="UP000238413">
    <property type="component" value="Chromosome"/>
</dbReference>
<dbReference type="EMBL" id="CP026652">
    <property type="protein sequence ID" value="AVH59718.1"/>
    <property type="molecule type" value="Genomic_DNA"/>
</dbReference>
<gene>
    <name evidence="1" type="ORF">C4B68_32640</name>
</gene>
<dbReference type="RefSeq" id="WP_099500103.1">
    <property type="nucleotide sequence ID" value="NZ_CP026652.1"/>
</dbReference>
<accession>A0ABM6SY83</accession>
<dbReference type="InterPro" id="IPR046270">
    <property type="entry name" value="DUF6303"/>
</dbReference>